<accession>A0A0D0ARY1</accession>
<keyword evidence="3" id="KW-1185">Reference proteome</keyword>
<sequence length="502" mass="54128">MEHPSSSPFCNGSATVHSLPNNSKALPSVISGAGVQSQNNRSAGHHVQWSDPLVCTRGIPAREPQGANPVSAAVTPPVITSHSSQLDTRTIAGAMEGLHLASAASSTSTAATSHPQLTATSQVAHQTSFIAAPQNPNLRFIFLRRLLAAQASNPTEPSVIDENLATTEPLSLSVVSEAVSNQLNGTAESTSNVNGSPPPTSTVMEDVIGLTLSSDEESSLLQKQPKNQRNTQILSTSIKVNTAKRHLDSESSDASDDGPRKRLKQKQALRPGPRFDSNSASSDIDHVSPGPRSSIEPTSSSGRFSSSSVEVTDDVVPDGPRSIVDVYNNRVESSVSLDDTHAPRHSTRGSGVSVRTHRRPVPGGSAVASSSRVRMEDMEVSDAETETGDPQRARLYASAISQKVFMWAEKLKGIPRAYLDSLFDDNVKIMSKGEILKLLQDIDEDKNWVTRAEVEDSRLERFLIAVVTEHLMSGTVAYKLAMRILDNFAQRFRGERYPQTRR</sequence>
<dbReference type="InParanoid" id="A0A0D0ARY1"/>
<dbReference type="EMBL" id="KN835190">
    <property type="protein sequence ID" value="KIK44451.1"/>
    <property type="molecule type" value="Genomic_DNA"/>
</dbReference>
<feature type="region of interest" description="Disordered" evidence="1">
    <location>
        <begin position="238"/>
        <end position="322"/>
    </location>
</feature>
<name>A0A0D0ARY1_9AGAM</name>
<protein>
    <submittedName>
        <fullName evidence="2">Uncharacterized protein</fullName>
    </submittedName>
</protein>
<dbReference type="HOGENOM" id="CLU_543122_0_0_1"/>
<evidence type="ECO:0000256" key="1">
    <source>
        <dbReference type="SAM" id="MobiDB-lite"/>
    </source>
</evidence>
<reference evidence="3" key="2">
    <citation type="submission" date="2015-01" db="EMBL/GenBank/DDBJ databases">
        <title>Evolutionary Origins and Diversification of the Mycorrhizal Mutualists.</title>
        <authorList>
            <consortium name="DOE Joint Genome Institute"/>
            <consortium name="Mycorrhizal Genomics Consortium"/>
            <person name="Kohler A."/>
            <person name="Kuo A."/>
            <person name="Nagy L.G."/>
            <person name="Floudas D."/>
            <person name="Copeland A."/>
            <person name="Barry K.W."/>
            <person name="Cichocki N."/>
            <person name="Veneault-Fourrey C."/>
            <person name="LaButti K."/>
            <person name="Lindquist E.A."/>
            <person name="Lipzen A."/>
            <person name="Lundell T."/>
            <person name="Morin E."/>
            <person name="Murat C."/>
            <person name="Riley R."/>
            <person name="Ohm R."/>
            <person name="Sun H."/>
            <person name="Tunlid A."/>
            <person name="Henrissat B."/>
            <person name="Grigoriev I.V."/>
            <person name="Hibbett D.S."/>
            <person name="Martin F."/>
        </authorList>
    </citation>
    <scope>NUCLEOTIDE SEQUENCE [LARGE SCALE GENOMIC DNA]</scope>
    <source>
        <strain evidence="3">UH-Slu-Lm8-n1</strain>
    </source>
</reference>
<reference evidence="2 3" key="1">
    <citation type="submission" date="2014-04" db="EMBL/GenBank/DDBJ databases">
        <authorList>
            <consortium name="DOE Joint Genome Institute"/>
            <person name="Kuo A."/>
            <person name="Ruytinx J."/>
            <person name="Rineau F."/>
            <person name="Colpaert J."/>
            <person name="Kohler A."/>
            <person name="Nagy L.G."/>
            <person name="Floudas D."/>
            <person name="Copeland A."/>
            <person name="Barry K.W."/>
            <person name="Cichocki N."/>
            <person name="Veneault-Fourrey C."/>
            <person name="LaButti K."/>
            <person name="Lindquist E.A."/>
            <person name="Lipzen A."/>
            <person name="Lundell T."/>
            <person name="Morin E."/>
            <person name="Murat C."/>
            <person name="Sun H."/>
            <person name="Tunlid A."/>
            <person name="Henrissat B."/>
            <person name="Grigoriev I.V."/>
            <person name="Hibbett D.S."/>
            <person name="Martin F."/>
            <person name="Nordberg H.P."/>
            <person name="Cantor M.N."/>
            <person name="Hua S.X."/>
        </authorList>
    </citation>
    <scope>NUCLEOTIDE SEQUENCE [LARGE SCALE GENOMIC DNA]</scope>
    <source>
        <strain evidence="2 3">UH-Slu-Lm8-n1</strain>
    </source>
</reference>
<gene>
    <name evidence="2" type="ORF">CY34DRAFT_11035</name>
</gene>
<dbReference type="AlphaFoldDB" id="A0A0D0ARY1"/>
<dbReference type="OrthoDB" id="2682862at2759"/>
<evidence type="ECO:0000313" key="2">
    <source>
        <dbReference type="EMBL" id="KIK44451.1"/>
    </source>
</evidence>
<evidence type="ECO:0000313" key="3">
    <source>
        <dbReference type="Proteomes" id="UP000054485"/>
    </source>
</evidence>
<proteinExistence type="predicted"/>
<feature type="compositionally biased region" description="Low complexity" evidence="1">
    <location>
        <begin position="299"/>
        <end position="310"/>
    </location>
</feature>
<feature type="region of interest" description="Disordered" evidence="1">
    <location>
        <begin position="334"/>
        <end position="376"/>
    </location>
</feature>
<dbReference type="Proteomes" id="UP000054485">
    <property type="component" value="Unassembled WGS sequence"/>
</dbReference>
<organism evidence="2 3">
    <name type="scientific">Suillus luteus UH-Slu-Lm8-n1</name>
    <dbReference type="NCBI Taxonomy" id="930992"/>
    <lineage>
        <taxon>Eukaryota</taxon>
        <taxon>Fungi</taxon>
        <taxon>Dikarya</taxon>
        <taxon>Basidiomycota</taxon>
        <taxon>Agaricomycotina</taxon>
        <taxon>Agaricomycetes</taxon>
        <taxon>Agaricomycetidae</taxon>
        <taxon>Boletales</taxon>
        <taxon>Suillineae</taxon>
        <taxon>Suillaceae</taxon>
        <taxon>Suillus</taxon>
    </lineage>
</organism>